<protein>
    <submittedName>
        <fullName evidence="3">Tripartite tricarboxylate transporter substrate binding protein</fullName>
    </submittedName>
</protein>
<gene>
    <name evidence="3" type="ORF">J8J14_24535</name>
</gene>
<dbReference type="Pfam" id="PF03401">
    <property type="entry name" value="TctC"/>
    <property type="match status" value="1"/>
</dbReference>
<comment type="similarity">
    <text evidence="1">Belongs to the UPF0065 (bug) family.</text>
</comment>
<keyword evidence="4" id="KW-1185">Reference proteome</keyword>
<feature type="chain" id="PRO_5045049014" evidence="2">
    <location>
        <begin position="19"/>
        <end position="331"/>
    </location>
</feature>
<comment type="caution">
    <text evidence="3">The sequence shown here is derived from an EMBL/GenBank/DDBJ whole genome shotgun (WGS) entry which is preliminary data.</text>
</comment>
<dbReference type="InterPro" id="IPR005064">
    <property type="entry name" value="BUG"/>
</dbReference>
<evidence type="ECO:0000256" key="1">
    <source>
        <dbReference type="ARBA" id="ARBA00006987"/>
    </source>
</evidence>
<feature type="signal peptide" evidence="2">
    <location>
        <begin position="1"/>
        <end position="18"/>
    </location>
</feature>
<proteinExistence type="inferred from homology"/>
<dbReference type="SUPFAM" id="SSF53850">
    <property type="entry name" value="Periplasmic binding protein-like II"/>
    <property type="match status" value="1"/>
</dbReference>
<dbReference type="EMBL" id="JAGIZB010000086">
    <property type="protein sequence ID" value="MBP0447900.1"/>
    <property type="molecule type" value="Genomic_DNA"/>
</dbReference>
<reference evidence="3 4" key="1">
    <citation type="submission" date="2021-03" db="EMBL/GenBank/DDBJ databases">
        <authorList>
            <person name="So Y."/>
        </authorList>
    </citation>
    <scope>NUCLEOTIDE SEQUENCE [LARGE SCALE GENOMIC DNA]</scope>
    <source>
        <strain evidence="3 4">SSH11</strain>
    </source>
</reference>
<dbReference type="RefSeq" id="WP_209382178.1">
    <property type="nucleotide sequence ID" value="NZ_JAGIZB010000086.1"/>
</dbReference>
<sequence length="331" mass="34264">MISRRPLLLGALATPALATGAGAQLLPGGRPMRWIVPFPPGGAADAIGRIWADAFTARNAQPVVIENRGGANGVLGVEAVARAVPDGATLGVFNISFFTALPLMARVSYDPARDLTPVAKLVTSTVLCCVTAERARERGWTDFRALIEWARKPGQQITKGSASNGGPSHLLIATIAKRAGADILHVPYRGGAPALNDLLAGQIDMVFDFMPALMPQVAAGRLVPLAVGSAARSPLMPTVPGLGEFADLGLGGLDLQSWNILTAPAGLPPALGEEIAASVRRGAGHPGLADRLAAAGLVLATSASPAEVREEIARDAPRWKEMVEVSGARIE</sequence>
<dbReference type="InterPro" id="IPR042100">
    <property type="entry name" value="Bug_dom1"/>
</dbReference>
<name>A0ABS4ALJ1_9PROT</name>
<dbReference type="Gene3D" id="3.40.190.150">
    <property type="entry name" value="Bordetella uptake gene, domain 1"/>
    <property type="match status" value="1"/>
</dbReference>
<dbReference type="Gene3D" id="3.40.190.10">
    <property type="entry name" value="Periplasmic binding protein-like II"/>
    <property type="match status" value="1"/>
</dbReference>
<evidence type="ECO:0000313" key="4">
    <source>
        <dbReference type="Proteomes" id="UP000681594"/>
    </source>
</evidence>
<evidence type="ECO:0000313" key="3">
    <source>
        <dbReference type="EMBL" id="MBP0447900.1"/>
    </source>
</evidence>
<organism evidence="3 4">
    <name type="scientific">Pararoseomonas baculiformis</name>
    <dbReference type="NCBI Taxonomy" id="2820812"/>
    <lineage>
        <taxon>Bacteria</taxon>
        <taxon>Pseudomonadati</taxon>
        <taxon>Pseudomonadota</taxon>
        <taxon>Alphaproteobacteria</taxon>
        <taxon>Acetobacterales</taxon>
        <taxon>Acetobacteraceae</taxon>
        <taxon>Pararoseomonas</taxon>
    </lineage>
</organism>
<dbReference type="PANTHER" id="PTHR42928">
    <property type="entry name" value="TRICARBOXYLATE-BINDING PROTEIN"/>
    <property type="match status" value="1"/>
</dbReference>
<evidence type="ECO:0000256" key="2">
    <source>
        <dbReference type="SAM" id="SignalP"/>
    </source>
</evidence>
<dbReference type="Proteomes" id="UP000681594">
    <property type="component" value="Unassembled WGS sequence"/>
</dbReference>
<dbReference type="PIRSF" id="PIRSF017082">
    <property type="entry name" value="YflP"/>
    <property type="match status" value="1"/>
</dbReference>
<dbReference type="CDD" id="cd07012">
    <property type="entry name" value="PBP2_Bug_TTT"/>
    <property type="match status" value="1"/>
</dbReference>
<dbReference type="PANTHER" id="PTHR42928:SF5">
    <property type="entry name" value="BLR1237 PROTEIN"/>
    <property type="match status" value="1"/>
</dbReference>
<accession>A0ABS4ALJ1</accession>
<keyword evidence="2" id="KW-0732">Signal</keyword>